<dbReference type="PROSITE" id="PS50110">
    <property type="entry name" value="RESPONSE_REGULATORY"/>
    <property type="match status" value="1"/>
</dbReference>
<dbReference type="PANTHER" id="PTHR45566:SF2">
    <property type="entry name" value="NARL SUBFAMILY"/>
    <property type="match status" value="1"/>
</dbReference>
<sequence length="209" mass="23117">METRDKQPSVLTADDHTIVRTGLHMLLQLRFGITHVFEASSCAGLLAGLRQHRPSHLIVDSIFTDGNSLELMPVLTGLFPEVRIMVYSMLPEDVYAPAFRKYGVRHYLHKGSAQDKIEAALAQFLLHAAPVDTPTAPPVESDNPFTQLSPRELEVLHYLLRGDAIGDTASALNLHKNTVSTMKSRIFEKTGATNLKELIDKASANQIHP</sequence>
<feature type="domain" description="Response regulatory" evidence="5">
    <location>
        <begin position="9"/>
        <end position="125"/>
    </location>
</feature>
<dbReference type="InterPro" id="IPR000792">
    <property type="entry name" value="Tscrpt_reg_LuxR_C"/>
</dbReference>
<accession>A0ABP8GF53</accession>
<evidence type="ECO:0000259" key="4">
    <source>
        <dbReference type="PROSITE" id="PS50043"/>
    </source>
</evidence>
<organism evidence="6 7">
    <name type="scientific">Flaviaesturariibacter amylovorans</name>
    <dbReference type="NCBI Taxonomy" id="1084520"/>
    <lineage>
        <taxon>Bacteria</taxon>
        <taxon>Pseudomonadati</taxon>
        <taxon>Bacteroidota</taxon>
        <taxon>Chitinophagia</taxon>
        <taxon>Chitinophagales</taxon>
        <taxon>Chitinophagaceae</taxon>
        <taxon>Flaviaestuariibacter</taxon>
    </lineage>
</organism>
<dbReference type="PROSITE" id="PS50043">
    <property type="entry name" value="HTH_LUXR_2"/>
    <property type="match status" value="1"/>
</dbReference>
<dbReference type="InterPro" id="IPR016032">
    <property type="entry name" value="Sig_transdc_resp-reg_C-effctor"/>
</dbReference>
<evidence type="ECO:0000313" key="6">
    <source>
        <dbReference type="EMBL" id="GAA4323240.1"/>
    </source>
</evidence>
<dbReference type="Proteomes" id="UP001501725">
    <property type="component" value="Unassembled WGS sequence"/>
</dbReference>
<keyword evidence="2" id="KW-0238">DNA-binding</keyword>
<evidence type="ECO:0000256" key="2">
    <source>
        <dbReference type="ARBA" id="ARBA00023125"/>
    </source>
</evidence>
<keyword evidence="1 3" id="KW-0597">Phosphoprotein</keyword>
<dbReference type="InterPro" id="IPR011006">
    <property type="entry name" value="CheY-like_superfamily"/>
</dbReference>
<dbReference type="Gene3D" id="3.40.50.2300">
    <property type="match status" value="1"/>
</dbReference>
<dbReference type="EMBL" id="BAABGY010000004">
    <property type="protein sequence ID" value="GAA4323240.1"/>
    <property type="molecule type" value="Genomic_DNA"/>
</dbReference>
<evidence type="ECO:0000256" key="1">
    <source>
        <dbReference type="ARBA" id="ARBA00022553"/>
    </source>
</evidence>
<dbReference type="InterPro" id="IPR001789">
    <property type="entry name" value="Sig_transdc_resp-reg_receiver"/>
</dbReference>
<dbReference type="RefSeq" id="WP_345253869.1">
    <property type="nucleotide sequence ID" value="NZ_BAABGY010000004.1"/>
</dbReference>
<dbReference type="PRINTS" id="PR00038">
    <property type="entry name" value="HTHLUXR"/>
</dbReference>
<feature type="modified residue" description="4-aspartylphosphate" evidence="3">
    <location>
        <position position="60"/>
    </location>
</feature>
<gene>
    <name evidence="6" type="ORF">GCM10023184_09950</name>
</gene>
<protein>
    <submittedName>
        <fullName evidence="6">Response regulator</fullName>
    </submittedName>
</protein>
<evidence type="ECO:0000259" key="5">
    <source>
        <dbReference type="PROSITE" id="PS50110"/>
    </source>
</evidence>
<proteinExistence type="predicted"/>
<dbReference type="PANTHER" id="PTHR45566">
    <property type="entry name" value="HTH-TYPE TRANSCRIPTIONAL REGULATOR YHJB-RELATED"/>
    <property type="match status" value="1"/>
</dbReference>
<dbReference type="InterPro" id="IPR058245">
    <property type="entry name" value="NreC/VraR/RcsB-like_REC"/>
</dbReference>
<evidence type="ECO:0000313" key="7">
    <source>
        <dbReference type="Proteomes" id="UP001501725"/>
    </source>
</evidence>
<dbReference type="Pfam" id="PF00196">
    <property type="entry name" value="GerE"/>
    <property type="match status" value="1"/>
</dbReference>
<dbReference type="SMART" id="SM00421">
    <property type="entry name" value="HTH_LUXR"/>
    <property type="match status" value="1"/>
</dbReference>
<feature type="domain" description="HTH luxR-type" evidence="4">
    <location>
        <begin position="141"/>
        <end position="206"/>
    </location>
</feature>
<keyword evidence="7" id="KW-1185">Reference proteome</keyword>
<dbReference type="SMART" id="SM00448">
    <property type="entry name" value="REC"/>
    <property type="match status" value="1"/>
</dbReference>
<dbReference type="SUPFAM" id="SSF52172">
    <property type="entry name" value="CheY-like"/>
    <property type="match status" value="1"/>
</dbReference>
<reference evidence="7" key="1">
    <citation type="journal article" date="2019" name="Int. J. Syst. Evol. Microbiol.">
        <title>The Global Catalogue of Microorganisms (GCM) 10K type strain sequencing project: providing services to taxonomists for standard genome sequencing and annotation.</title>
        <authorList>
            <consortium name="The Broad Institute Genomics Platform"/>
            <consortium name="The Broad Institute Genome Sequencing Center for Infectious Disease"/>
            <person name="Wu L."/>
            <person name="Ma J."/>
        </authorList>
    </citation>
    <scope>NUCLEOTIDE SEQUENCE [LARGE SCALE GENOMIC DNA]</scope>
    <source>
        <strain evidence="7">JCM 17919</strain>
    </source>
</reference>
<dbReference type="CDD" id="cd17535">
    <property type="entry name" value="REC_NarL-like"/>
    <property type="match status" value="1"/>
</dbReference>
<dbReference type="SUPFAM" id="SSF46894">
    <property type="entry name" value="C-terminal effector domain of the bipartite response regulators"/>
    <property type="match status" value="1"/>
</dbReference>
<dbReference type="InterPro" id="IPR051015">
    <property type="entry name" value="EvgA-like"/>
</dbReference>
<name>A0ABP8GF53_9BACT</name>
<evidence type="ECO:0000256" key="3">
    <source>
        <dbReference type="PROSITE-ProRule" id="PRU00169"/>
    </source>
</evidence>
<dbReference type="Pfam" id="PF00072">
    <property type="entry name" value="Response_reg"/>
    <property type="match status" value="1"/>
</dbReference>
<dbReference type="CDD" id="cd06170">
    <property type="entry name" value="LuxR_C_like"/>
    <property type="match status" value="1"/>
</dbReference>
<comment type="caution">
    <text evidence="6">The sequence shown here is derived from an EMBL/GenBank/DDBJ whole genome shotgun (WGS) entry which is preliminary data.</text>
</comment>